<dbReference type="Proteomes" id="UP000282613">
    <property type="component" value="Unassembled WGS sequence"/>
</dbReference>
<evidence type="ECO:0000313" key="2">
    <source>
        <dbReference type="Proteomes" id="UP000282613"/>
    </source>
</evidence>
<reference evidence="3" key="1">
    <citation type="submission" date="2017-02" db="UniProtKB">
        <authorList>
            <consortium name="WormBaseParasite"/>
        </authorList>
    </citation>
    <scope>IDENTIFICATION</scope>
</reference>
<name>A0A0R3W1A8_TAEAS</name>
<dbReference type="WBParaSite" id="TASK_0000350601-mRNA-1">
    <property type="protein sequence ID" value="TASK_0000350601-mRNA-1"/>
    <property type="gene ID" value="TASK_0000350601"/>
</dbReference>
<dbReference type="OrthoDB" id="308690at2759"/>
<evidence type="ECO:0000313" key="3">
    <source>
        <dbReference type="WBParaSite" id="TASK_0000350601-mRNA-1"/>
    </source>
</evidence>
<gene>
    <name evidence="1" type="ORF">TASK_LOCUS3507</name>
</gene>
<sequence length="190" mass="21127">MRGCMHILSSDVPRWCRVLTILVSRCDAGGVHWSPDGRHIAVYDSYTYHTVAIFGADDTLLHIYNSYNMLLNTGPSAEQSIVSAGRPEAGFRNFHVIESHFLLSISGVKWLDLVRMAFMDDTCLLGESGTLSLPSRRLSLGDASVVHLMRCKFGPSAWGSLVTLLNHASPVLTVQWDSRVYLIKLVFCIE</sequence>
<keyword evidence="2" id="KW-1185">Reference proteome</keyword>
<dbReference type="AlphaFoldDB" id="A0A0R3W1A8"/>
<dbReference type="EMBL" id="UYRS01018301">
    <property type="protein sequence ID" value="VDK31916.1"/>
    <property type="molecule type" value="Genomic_DNA"/>
</dbReference>
<accession>A0A0R3W1A8</accession>
<proteinExistence type="predicted"/>
<evidence type="ECO:0000313" key="1">
    <source>
        <dbReference type="EMBL" id="VDK31916.1"/>
    </source>
</evidence>
<dbReference type="STRING" id="60517.A0A0R3W1A8"/>
<reference evidence="1 2" key="2">
    <citation type="submission" date="2018-11" db="EMBL/GenBank/DDBJ databases">
        <authorList>
            <consortium name="Pathogen Informatics"/>
        </authorList>
    </citation>
    <scope>NUCLEOTIDE SEQUENCE [LARGE SCALE GENOMIC DNA]</scope>
</reference>
<organism evidence="3">
    <name type="scientific">Taenia asiatica</name>
    <name type="common">Asian tapeworm</name>
    <dbReference type="NCBI Taxonomy" id="60517"/>
    <lineage>
        <taxon>Eukaryota</taxon>
        <taxon>Metazoa</taxon>
        <taxon>Spiralia</taxon>
        <taxon>Lophotrochozoa</taxon>
        <taxon>Platyhelminthes</taxon>
        <taxon>Cestoda</taxon>
        <taxon>Eucestoda</taxon>
        <taxon>Cyclophyllidea</taxon>
        <taxon>Taeniidae</taxon>
        <taxon>Taenia</taxon>
    </lineage>
</organism>
<protein>
    <submittedName>
        <fullName evidence="3">ANAPC4_WD40 domain-containing protein</fullName>
    </submittedName>
</protein>